<evidence type="ECO:0000259" key="11">
    <source>
        <dbReference type="PROSITE" id="PS51194"/>
    </source>
</evidence>
<evidence type="ECO:0000256" key="5">
    <source>
        <dbReference type="ARBA" id="ARBA00022806"/>
    </source>
</evidence>
<feature type="compositionally biased region" description="Basic and acidic residues" evidence="9">
    <location>
        <begin position="666"/>
        <end position="675"/>
    </location>
</feature>
<feature type="domain" description="Helicase C-terminal" evidence="11">
    <location>
        <begin position="1345"/>
        <end position="1525"/>
    </location>
</feature>
<protein>
    <submittedName>
        <fullName evidence="12">SNF2-related domain</fullName>
    </submittedName>
</protein>
<evidence type="ECO:0000256" key="8">
    <source>
        <dbReference type="ARBA" id="ARBA00023242"/>
    </source>
</evidence>
<feature type="compositionally biased region" description="Basic and acidic residues" evidence="9">
    <location>
        <begin position="586"/>
        <end position="596"/>
    </location>
</feature>
<feature type="compositionally biased region" description="Basic and acidic residues" evidence="9">
    <location>
        <begin position="716"/>
        <end position="726"/>
    </location>
</feature>
<dbReference type="Gene3D" id="3.40.50.300">
    <property type="entry name" value="P-loop containing nucleotide triphosphate hydrolases"/>
    <property type="match status" value="2"/>
</dbReference>
<feature type="domain" description="Helicase ATP-binding" evidence="10">
    <location>
        <begin position="910"/>
        <end position="1096"/>
    </location>
</feature>
<keyword evidence="5" id="KW-0347">Helicase</keyword>
<evidence type="ECO:0000313" key="12">
    <source>
        <dbReference type="EMBL" id="KAK9685230.1"/>
    </source>
</evidence>
<dbReference type="PANTHER" id="PTHR45797">
    <property type="entry name" value="RAD54-LIKE"/>
    <property type="match status" value="1"/>
</dbReference>
<dbReference type="PANTHER" id="PTHR45797:SF3">
    <property type="entry name" value="TRANSCRIPTIONAL REGULATOR ATRX HOMOLOG"/>
    <property type="match status" value="1"/>
</dbReference>
<name>A0AAW1I7Y0_POPJA</name>
<evidence type="ECO:0000256" key="6">
    <source>
        <dbReference type="ARBA" id="ARBA00022840"/>
    </source>
</evidence>
<feature type="region of interest" description="Disordered" evidence="9">
    <location>
        <begin position="1721"/>
        <end position="1746"/>
    </location>
</feature>
<keyword evidence="6" id="KW-0067">ATP-binding</keyword>
<dbReference type="Pfam" id="PF00271">
    <property type="entry name" value="Helicase_C"/>
    <property type="match status" value="1"/>
</dbReference>
<dbReference type="InterPro" id="IPR049730">
    <property type="entry name" value="SNF2/RAD54-like_C"/>
</dbReference>
<evidence type="ECO:0000256" key="9">
    <source>
        <dbReference type="SAM" id="MobiDB-lite"/>
    </source>
</evidence>
<feature type="compositionally biased region" description="Basic and acidic residues" evidence="9">
    <location>
        <begin position="606"/>
        <end position="620"/>
    </location>
</feature>
<keyword evidence="7" id="KW-0238">DNA-binding</keyword>
<feature type="compositionally biased region" description="Low complexity" evidence="9">
    <location>
        <begin position="1249"/>
        <end position="1272"/>
    </location>
</feature>
<dbReference type="Gene3D" id="3.40.50.10810">
    <property type="entry name" value="Tandem AAA-ATPase domain"/>
    <property type="match status" value="1"/>
</dbReference>
<dbReference type="InterPro" id="IPR038718">
    <property type="entry name" value="SNF2-like_sf"/>
</dbReference>
<feature type="compositionally biased region" description="Basic residues" evidence="9">
    <location>
        <begin position="734"/>
        <end position="746"/>
    </location>
</feature>
<dbReference type="EMBL" id="JASPKY010000794">
    <property type="protein sequence ID" value="KAK9685230.1"/>
    <property type="molecule type" value="Genomic_DNA"/>
</dbReference>
<feature type="compositionally biased region" description="Basic and acidic residues" evidence="9">
    <location>
        <begin position="775"/>
        <end position="788"/>
    </location>
</feature>
<dbReference type="GO" id="GO:0005634">
    <property type="term" value="C:nucleus"/>
    <property type="evidence" value="ECO:0007669"/>
    <property type="project" value="UniProtKB-SubCell"/>
</dbReference>
<feature type="region of interest" description="Disordered" evidence="9">
    <location>
        <begin position="393"/>
        <end position="439"/>
    </location>
</feature>
<dbReference type="GO" id="GO:0016887">
    <property type="term" value="F:ATP hydrolysis activity"/>
    <property type="evidence" value="ECO:0007669"/>
    <property type="project" value="InterPro"/>
</dbReference>
<dbReference type="Pfam" id="PF00176">
    <property type="entry name" value="SNF2-rel_dom"/>
    <property type="match status" value="1"/>
</dbReference>
<feature type="compositionally biased region" description="Low complexity" evidence="9">
    <location>
        <begin position="750"/>
        <end position="774"/>
    </location>
</feature>
<proteinExistence type="inferred from homology"/>
<keyword evidence="8" id="KW-0539">Nucleus</keyword>
<dbReference type="InterPro" id="IPR027417">
    <property type="entry name" value="P-loop_NTPase"/>
</dbReference>
<evidence type="ECO:0000256" key="1">
    <source>
        <dbReference type="ARBA" id="ARBA00004123"/>
    </source>
</evidence>
<feature type="region of interest" description="Disordered" evidence="9">
    <location>
        <begin position="477"/>
        <end position="496"/>
    </location>
</feature>
<feature type="compositionally biased region" description="Basic and acidic residues" evidence="9">
    <location>
        <begin position="173"/>
        <end position="194"/>
    </location>
</feature>
<dbReference type="Proteomes" id="UP001458880">
    <property type="component" value="Unassembled WGS sequence"/>
</dbReference>
<evidence type="ECO:0000256" key="2">
    <source>
        <dbReference type="ARBA" id="ARBA00007025"/>
    </source>
</evidence>
<feature type="compositionally biased region" description="Basic and acidic residues" evidence="9">
    <location>
        <begin position="397"/>
        <end position="407"/>
    </location>
</feature>
<dbReference type="SMART" id="SM00490">
    <property type="entry name" value="HELICc"/>
    <property type="match status" value="1"/>
</dbReference>
<keyword evidence="4" id="KW-0378">Hydrolase</keyword>
<dbReference type="SMART" id="SM00487">
    <property type="entry name" value="DEXDc"/>
    <property type="match status" value="1"/>
</dbReference>
<sequence length="1746" mass="198165">MSEETPSAVLETVLKDISASRKLIDESVVTLSKALNSVNPKCVNDEKDIVDKTKSILDEINKNISECRSYFYKFYDDWKNKQTCYNGRRTSIGSNESLFAESPDLIGSSFNFAEDNRSDGPIPGNNASLSDKEAQLETSEGKNLEDNREDHTNDNGDSTVRTDASVEIEDKEEPLRDEAQNKDQLEETSKKNIENDVVGASNEDSNISTENRTNNEAVNNNIVPADIEGETGGTVVNIDHIELDAKANTKGTSDNKDLNEENSNDNDLDPLNVGNNANDDDTTNDSVLNNYLDKKDEESSQKLDSDALKTENAFKIKCVDITKLLEVHPETSTKETPPAGDANASVVVISDSDNESSPRKAKLKASTIIPKIGREVTVIPIRADKKVVILNDSDSEDSQKEPRESRRSKIGLRKRTLRNPVASKVNSTRKEPKIPPLENRRVLRKRAVVDITNVSSLSENSSTNSDSELELARLRKKSANKQKKTAEANDSLSPSVTDEKLRRRAYVLLKRISSDKLKANYEKILMKKLTNMDSLKRVRRHDSKSSDSAESATSSMTTKKKRHCSSKTSKVETSEHPIDSGGDSDVSMHSDPLKINDDDDDVVVEPPKESEERELNRCQEELAEALLNRIGDEENVSKLSSDSENKKSDGEDGSSKTKEKKRRKSSISDKEEAGKSDSASDGDARKQKKKWRKDKLLTEDITESDSEENFSKFMKKKEALDEKNSDTEETVQGKQKKRLKKKRGKYVLRSSGSESASSGKSRDNSPGSSSGNNSDPDKKEDDAKENKKQNRKRIRKLKDSSDDAEDDDKTTRKNIRKVWSKNTLSESTIAAEKEEKERKARIAEKQKKYNLIFESDALEKAGVDKVVLDFDDKTKKELLKIDSRVVKSLKPHQAKGIQFMWDTCFESLERAKNTKGSGCILAHCMGLGKTLQVIALAHTLLKNEEKTGVRKVLIVCPLNTVLNWVAEFKKWLPDEEDVEVFELVSFKQNNERMFQVKEWDRIGGALILGYDMFRNLTNPSNKRLSKKMRGTFHTCLVDPGPQLVVCDEGHLLKNEKTSTSIAMNRLQCMRRVVLTGTPLQNNLKEYFCMVQFVKPNLLGTYKEYLNRFVNPITNGQYTDSTPHDINIMRKRSHVLHKLLDGVVQRRDYSVLAPFLPPKHEYILFVSLTELQIKLYRHYMREKSGRNNNDGKGKSFLFVDFNEFQRICTHPRVLLDKSNQVKKTRDKDDYLDDESEGSLKDFIDDESEKSASTSAGSSSNDSDSGSGGSSMTNRRNRRRRRLKKSEKPSGRRRLTRATAAIYEISDNEKSNDEPDPPDPSEWWKEFCKFCTDEDLDNIYVSGKLALLFEILKHCESIGDKVLIFSQSLYSLNVIEYFLSKIDDATQNSENNSFCGFSGSWALGLDYFRLDGSSSCDNRAAWCKTFNDPNNIRARLFLISTRAGSLGINLVAANRVIIFDVSWNPSYDTQSIYRVYRFGQTKPSYIYRFVTLGTMEMKIYERQVTKQAISKRVIDEQQIDRHYNQSDLAELYKFDPVPDEDRPIPLVPKDVLLGELLQADKKIYSYHEHQSLLENKVDEVLDEEERKAAWEEFENEKKAKTYSGTIAGYSVASLIIGLQAIIKRENPTWNGAQVSQATTERFKLIEEEIATGGKNAPVFHQTIMEIRAMQQVQQQQQQEYYRILEQQALLHQLRQQQYLQHQMNQRNLPQMNNLRNHNYPRQTGPTASRLADALGRNSNPVEYIDLND</sequence>
<evidence type="ECO:0000256" key="4">
    <source>
        <dbReference type="ARBA" id="ARBA00022801"/>
    </source>
</evidence>
<gene>
    <name evidence="12" type="ORF">QE152_g38203</name>
</gene>
<feature type="compositionally biased region" description="Basic and acidic residues" evidence="9">
    <location>
        <begin position="247"/>
        <end position="259"/>
    </location>
</feature>
<feature type="compositionally biased region" description="Basic residues" evidence="9">
    <location>
        <begin position="408"/>
        <end position="417"/>
    </location>
</feature>
<feature type="compositionally biased region" description="Basic residues" evidence="9">
    <location>
        <begin position="1273"/>
        <end position="1291"/>
    </location>
</feature>
<feature type="region of interest" description="Disordered" evidence="9">
    <location>
        <begin position="110"/>
        <end position="228"/>
    </location>
</feature>
<accession>A0AAW1I7Y0</accession>
<feature type="region of interest" description="Disordered" evidence="9">
    <location>
        <begin position="1240"/>
        <end position="1291"/>
    </location>
</feature>
<evidence type="ECO:0000259" key="10">
    <source>
        <dbReference type="PROSITE" id="PS51192"/>
    </source>
</evidence>
<evidence type="ECO:0000256" key="3">
    <source>
        <dbReference type="ARBA" id="ARBA00022741"/>
    </source>
</evidence>
<feature type="compositionally biased region" description="Low complexity" evidence="9">
    <location>
        <begin position="546"/>
        <end position="557"/>
    </location>
</feature>
<evidence type="ECO:0000256" key="7">
    <source>
        <dbReference type="ARBA" id="ARBA00023125"/>
    </source>
</evidence>
<feature type="region of interest" description="Disordered" evidence="9">
    <location>
        <begin position="247"/>
        <end position="286"/>
    </location>
</feature>
<feature type="compositionally biased region" description="Basic and acidic residues" evidence="9">
    <location>
        <begin position="630"/>
        <end position="657"/>
    </location>
</feature>
<dbReference type="PROSITE" id="PS51194">
    <property type="entry name" value="HELICASE_CTER"/>
    <property type="match status" value="1"/>
</dbReference>
<feature type="compositionally biased region" description="Basic and acidic residues" evidence="9">
    <location>
        <begin position="130"/>
        <end position="154"/>
    </location>
</feature>
<dbReference type="InterPro" id="IPR001650">
    <property type="entry name" value="Helicase_C-like"/>
</dbReference>
<comment type="subcellular location">
    <subcellularLocation>
        <location evidence="1">Nucleus</location>
    </subcellularLocation>
</comment>
<reference evidence="12 13" key="1">
    <citation type="journal article" date="2024" name="BMC Genomics">
        <title>De novo assembly and annotation of Popillia japonica's genome with initial clues to its potential as an invasive pest.</title>
        <authorList>
            <person name="Cucini C."/>
            <person name="Boschi S."/>
            <person name="Funari R."/>
            <person name="Cardaioli E."/>
            <person name="Iannotti N."/>
            <person name="Marturano G."/>
            <person name="Paoli F."/>
            <person name="Bruttini M."/>
            <person name="Carapelli A."/>
            <person name="Frati F."/>
            <person name="Nardi F."/>
        </authorList>
    </citation>
    <scope>NUCLEOTIDE SEQUENCE [LARGE SCALE GENOMIC DNA]</scope>
    <source>
        <strain evidence="12">DMR45628</strain>
    </source>
</reference>
<keyword evidence="3" id="KW-0547">Nucleotide-binding</keyword>
<feature type="region of interest" description="Disordered" evidence="9">
    <location>
        <begin position="535"/>
        <end position="811"/>
    </location>
</feature>
<dbReference type="InterPro" id="IPR014001">
    <property type="entry name" value="Helicase_ATP-bd"/>
</dbReference>
<dbReference type="GO" id="GO:0003677">
    <property type="term" value="F:DNA binding"/>
    <property type="evidence" value="ECO:0007669"/>
    <property type="project" value="UniProtKB-KW"/>
</dbReference>
<dbReference type="PROSITE" id="PS51192">
    <property type="entry name" value="HELICASE_ATP_BIND_1"/>
    <property type="match status" value="1"/>
</dbReference>
<organism evidence="12 13">
    <name type="scientific">Popillia japonica</name>
    <name type="common">Japanese beetle</name>
    <dbReference type="NCBI Taxonomy" id="7064"/>
    <lineage>
        <taxon>Eukaryota</taxon>
        <taxon>Metazoa</taxon>
        <taxon>Ecdysozoa</taxon>
        <taxon>Arthropoda</taxon>
        <taxon>Hexapoda</taxon>
        <taxon>Insecta</taxon>
        <taxon>Pterygota</taxon>
        <taxon>Neoptera</taxon>
        <taxon>Endopterygota</taxon>
        <taxon>Coleoptera</taxon>
        <taxon>Polyphaga</taxon>
        <taxon>Scarabaeiformia</taxon>
        <taxon>Scarabaeidae</taxon>
        <taxon>Rutelinae</taxon>
        <taxon>Popillia</taxon>
    </lineage>
</organism>
<comment type="caution">
    <text evidence="12">The sequence shown here is derived from an EMBL/GenBank/DDBJ whole genome shotgun (WGS) entry which is preliminary data.</text>
</comment>
<dbReference type="CDD" id="cd18793">
    <property type="entry name" value="SF2_C_SNF"/>
    <property type="match status" value="1"/>
</dbReference>
<dbReference type="SUPFAM" id="SSF52540">
    <property type="entry name" value="P-loop containing nucleoside triphosphate hydrolases"/>
    <property type="match status" value="2"/>
</dbReference>
<feature type="compositionally biased region" description="Low complexity" evidence="9">
    <location>
        <begin position="209"/>
        <end position="221"/>
    </location>
</feature>
<dbReference type="InterPro" id="IPR044574">
    <property type="entry name" value="ARIP4-like"/>
</dbReference>
<dbReference type="GO" id="GO:0004386">
    <property type="term" value="F:helicase activity"/>
    <property type="evidence" value="ECO:0007669"/>
    <property type="project" value="UniProtKB-KW"/>
</dbReference>
<feature type="compositionally biased region" description="Basic and acidic residues" evidence="9">
    <location>
        <begin position="569"/>
        <end position="578"/>
    </location>
</feature>
<feature type="compositionally biased region" description="Basic and acidic residues" evidence="9">
    <location>
        <begin position="428"/>
        <end position="439"/>
    </location>
</feature>
<evidence type="ECO:0000313" key="13">
    <source>
        <dbReference type="Proteomes" id="UP001458880"/>
    </source>
</evidence>
<dbReference type="GO" id="GO:0005524">
    <property type="term" value="F:ATP binding"/>
    <property type="evidence" value="ECO:0007669"/>
    <property type="project" value="UniProtKB-KW"/>
</dbReference>
<dbReference type="InterPro" id="IPR000330">
    <property type="entry name" value="SNF2_N"/>
</dbReference>
<keyword evidence="13" id="KW-1185">Reference proteome</keyword>
<dbReference type="Gene3D" id="1.20.120.850">
    <property type="entry name" value="SWI2/SNF2 ATPases, N-terminal domain"/>
    <property type="match status" value="1"/>
</dbReference>
<comment type="similarity">
    <text evidence="2">Belongs to the SNF2/RAD54 helicase family.</text>
</comment>